<dbReference type="InterPro" id="IPR000010">
    <property type="entry name" value="Cystatin_dom"/>
</dbReference>
<accession>A0ABM4DEW4</accession>
<proteinExistence type="inferred from homology"/>
<dbReference type="PANTHER" id="PTHR46186:SF2">
    <property type="entry name" value="CYSTATIN"/>
    <property type="match status" value="1"/>
</dbReference>
<evidence type="ECO:0000256" key="1">
    <source>
        <dbReference type="ARBA" id="ARBA00009403"/>
    </source>
</evidence>
<dbReference type="Pfam" id="PF00031">
    <property type="entry name" value="Cystatin"/>
    <property type="match status" value="1"/>
</dbReference>
<feature type="signal peptide" evidence="4">
    <location>
        <begin position="1"/>
        <end position="16"/>
    </location>
</feature>
<evidence type="ECO:0000313" key="6">
    <source>
        <dbReference type="Proteomes" id="UP001652625"/>
    </source>
</evidence>
<gene>
    <name evidence="7" type="primary">LOC124815473</name>
</gene>
<sequence>MNSVIVFIALIGLSLGLPGGKVQLTEKQIEDLESENGAFSVGLNVAIGKLNDGNAKYRQVRDKIIGATSQVVAGIRYEVNVKVVESVCENLPINSNFMTTKECPAKEQSEEKVCKVSIWYRPWLIQTMDSLIVNTSCKSE</sequence>
<keyword evidence="3" id="KW-0789">Thiol protease inhibitor</keyword>
<evidence type="ECO:0000313" key="7">
    <source>
        <dbReference type="RefSeq" id="XP_065672965.1"/>
    </source>
</evidence>
<keyword evidence="4" id="KW-0732">Signal</keyword>
<protein>
    <submittedName>
        <fullName evidence="7">Cystatin isoform X2</fullName>
    </submittedName>
</protein>
<dbReference type="SMART" id="SM00043">
    <property type="entry name" value="CY"/>
    <property type="match status" value="1"/>
</dbReference>
<reference evidence="7" key="1">
    <citation type="submission" date="2025-08" db="UniProtKB">
        <authorList>
            <consortium name="RefSeq"/>
        </authorList>
    </citation>
    <scope>IDENTIFICATION</scope>
</reference>
<evidence type="ECO:0000256" key="4">
    <source>
        <dbReference type="SAM" id="SignalP"/>
    </source>
</evidence>
<dbReference type="RefSeq" id="XP_065672965.1">
    <property type="nucleotide sequence ID" value="XM_065816893.1"/>
</dbReference>
<comment type="similarity">
    <text evidence="1">Belongs to the cystatin family.</text>
</comment>
<dbReference type="CDD" id="cd00042">
    <property type="entry name" value="CY"/>
    <property type="match status" value="1"/>
</dbReference>
<feature type="chain" id="PRO_5047394921" evidence="4">
    <location>
        <begin position="17"/>
        <end position="140"/>
    </location>
</feature>
<evidence type="ECO:0000256" key="3">
    <source>
        <dbReference type="ARBA" id="ARBA00022704"/>
    </source>
</evidence>
<keyword evidence="6" id="KW-1185">Reference proteome</keyword>
<keyword evidence="2" id="KW-0646">Protease inhibitor</keyword>
<dbReference type="SUPFAM" id="SSF54403">
    <property type="entry name" value="Cystatin/monellin"/>
    <property type="match status" value="1"/>
</dbReference>
<evidence type="ECO:0000256" key="2">
    <source>
        <dbReference type="ARBA" id="ARBA00022690"/>
    </source>
</evidence>
<dbReference type="InterPro" id="IPR046350">
    <property type="entry name" value="Cystatin_sf"/>
</dbReference>
<feature type="domain" description="Cystatin" evidence="5">
    <location>
        <begin position="16"/>
        <end position="138"/>
    </location>
</feature>
<evidence type="ECO:0000259" key="5">
    <source>
        <dbReference type="SMART" id="SM00043"/>
    </source>
</evidence>
<dbReference type="Proteomes" id="UP001652625">
    <property type="component" value="Chromosome 13"/>
</dbReference>
<dbReference type="GeneID" id="124815473"/>
<dbReference type="Gene3D" id="3.10.450.10">
    <property type="match status" value="1"/>
</dbReference>
<organism evidence="6 7">
    <name type="scientific">Hydra vulgaris</name>
    <name type="common">Hydra</name>
    <name type="synonym">Hydra attenuata</name>
    <dbReference type="NCBI Taxonomy" id="6087"/>
    <lineage>
        <taxon>Eukaryota</taxon>
        <taxon>Metazoa</taxon>
        <taxon>Cnidaria</taxon>
        <taxon>Hydrozoa</taxon>
        <taxon>Hydroidolina</taxon>
        <taxon>Anthoathecata</taxon>
        <taxon>Aplanulata</taxon>
        <taxon>Hydridae</taxon>
        <taxon>Hydra</taxon>
    </lineage>
</organism>
<dbReference type="PANTHER" id="PTHR46186">
    <property type="entry name" value="CYSTATIN"/>
    <property type="match status" value="1"/>
</dbReference>
<name>A0ABM4DEW4_HYDVU</name>